<evidence type="ECO:0008006" key="3">
    <source>
        <dbReference type="Google" id="ProtNLM"/>
    </source>
</evidence>
<gene>
    <name evidence="1" type="ORF">LMG27198_24280</name>
</gene>
<sequence length="141" mass="15952">MIAELERNIRWKSIDGIDHLSFSVLDVDETNSVIHVLFKFAAERQIILHRHLTLNKTMTIEGEHRLFHADGRLKEVRPSGQFTIAPPSDDPHREGAGDQDALVLFVIYGDGALYQALDAELTVVMELSMSDFVRFYDGKGN</sequence>
<comment type="caution">
    <text evidence="1">The sequence shown here is derived from an EMBL/GenBank/DDBJ whole genome shotgun (WGS) entry which is preliminary data.</text>
</comment>
<dbReference type="Proteomes" id="UP001144323">
    <property type="component" value="Unassembled WGS sequence"/>
</dbReference>
<accession>A0A9W6GV19</accession>
<dbReference type="RefSeq" id="WP_281803239.1">
    <property type="nucleotide sequence ID" value="NZ_BSEC01000001.1"/>
</dbReference>
<organism evidence="1 2">
    <name type="scientific">Methylocystis echinoides</name>
    <dbReference type="NCBI Taxonomy" id="29468"/>
    <lineage>
        <taxon>Bacteria</taxon>
        <taxon>Pseudomonadati</taxon>
        <taxon>Pseudomonadota</taxon>
        <taxon>Alphaproteobacteria</taxon>
        <taxon>Hyphomicrobiales</taxon>
        <taxon>Methylocystaceae</taxon>
        <taxon>Methylocystis</taxon>
    </lineage>
</organism>
<reference evidence="1" key="1">
    <citation type="journal article" date="2023" name="Int. J. Syst. Evol. Microbiol.">
        <title>Methylocystis iwaonis sp. nov., a type II methane-oxidizing bacterium from surface soil of a rice paddy field in Japan, and emended description of the genus Methylocystis (ex Whittenbury et al. 1970) Bowman et al. 1993.</title>
        <authorList>
            <person name="Kaise H."/>
            <person name="Sawadogo J.B."/>
            <person name="Alam M.S."/>
            <person name="Ueno C."/>
            <person name="Dianou D."/>
            <person name="Shinjo R."/>
            <person name="Asakawa S."/>
        </authorList>
    </citation>
    <scope>NUCLEOTIDE SEQUENCE</scope>
    <source>
        <strain evidence="1">LMG27198</strain>
    </source>
</reference>
<dbReference type="AlphaFoldDB" id="A0A9W6GV19"/>
<evidence type="ECO:0000313" key="2">
    <source>
        <dbReference type="Proteomes" id="UP001144323"/>
    </source>
</evidence>
<dbReference type="InterPro" id="IPR011051">
    <property type="entry name" value="RmlC_Cupin_sf"/>
</dbReference>
<dbReference type="InterPro" id="IPR014710">
    <property type="entry name" value="RmlC-like_jellyroll"/>
</dbReference>
<proteinExistence type="predicted"/>
<dbReference type="SUPFAM" id="SSF51182">
    <property type="entry name" value="RmlC-like cupins"/>
    <property type="match status" value="1"/>
</dbReference>
<dbReference type="Gene3D" id="2.60.120.10">
    <property type="entry name" value="Jelly Rolls"/>
    <property type="match status" value="1"/>
</dbReference>
<keyword evidence="2" id="KW-1185">Reference proteome</keyword>
<dbReference type="EMBL" id="BSEC01000001">
    <property type="protein sequence ID" value="GLI93436.1"/>
    <property type="molecule type" value="Genomic_DNA"/>
</dbReference>
<name>A0A9W6GV19_9HYPH</name>
<protein>
    <recommendedName>
        <fullName evidence="3">ChrR-like cupin domain-containing protein</fullName>
    </recommendedName>
</protein>
<evidence type="ECO:0000313" key="1">
    <source>
        <dbReference type="EMBL" id="GLI93436.1"/>
    </source>
</evidence>